<dbReference type="InterPro" id="IPR036890">
    <property type="entry name" value="HATPase_C_sf"/>
</dbReference>
<evidence type="ECO:0000256" key="6">
    <source>
        <dbReference type="ARBA" id="ARBA00022777"/>
    </source>
</evidence>
<organism evidence="11 12">
    <name type="scientific">Flavobacterium urocaniciphilum</name>
    <dbReference type="NCBI Taxonomy" id="1299341"/>
    <lineage>
        <taxon>Bacteria</taxon>
        <taxon>Pseudomonadati</taxon>
        <taxon>Bacteroidota</taxon>
        <taxon>Flavobacteriia</taxon>
        <taxon>Flavobacteriales</taxon>
        <taxon>Flavobacteriaceae</taxon>
        <taxon>Flavobacterium</taxon>
    </lineage>
</organism>
<feature type="domain" description="Signal transduction histidine kinase subgroup 2 dimerisation and phosphoacceptor" evidence="10">
    <location>
        <begin position="376"/>
        <end position="443"/>
    </location>
</feature>
<dbReference type="GO" id="GO:0004673">
    <property type="term" value="F:protein histidine kinase activity"/>
    <property type="evidence" value="ECO:0007669"/>
    <property type="project" value="UniProtKB-EC"/>
</dbReference>
<dbReference type="PANTHER" id="PTHR41523">
    <property type="entry name" value="TWO-COMPONENT SYSTEM SENSOR PROTEIN"/>
    <property type="match status" value="1"/>
</dbReference>
<evidence type="ECO:0000256" key="2">
    <source>
        <dbReference type="ARBA" id="ARBA00012438"/>
    </source>
</evidence>
<keyword evidence="3" id="KW-0597">Phosphoprotein</keyword>
<sequence>MGKIYFFLLLFFTSLTFSQSAILEKKSVKFLHDNQYDSAAVYTQKVIKSYVNDYDKFKLGNAYIQYARILKSISRSDSCFYFLDKAESIFNIDKSKYSENLFYILSLKAETCRYLGKRDLAIKFINQATKKNYIRFNPNIQAYYENRRMAIVAEYYNNVPDSVKVIHALAKSIIKKTNQIEDKSLVVYTYNEIGFLDFNKSRENALKYFQLAYEIAQKYKCKMALIDVCINLGRLYQQKYSDLDKAIEYNKIGLKNAKEIFNYWQIKEIYGNLKNCYSLKNDFKTALFYGDSISGAIIKTIEKENALIIDEIEKKYNYVKKDSELKKSEQNFKYLIIILIFVFFGLAVLLYFNRKIRENNKQLKLLNEENEFLLSETNHRINNNLQLIVILISDELRKLSNEENSHIKKILSKVESIATLHRHLYQSKNKNEVEISSYLSEIRINFNEIFKENNVIVSLNSDKKVLQIDQGMYLGLLLTELFINSLKHAFENSQINKTIDVKFETIENGYKFYYNDNGALSKGQIIKPKLVEKICRQLRVKQNINTEKGFGLYLEKNI</sequence>
<evidence type="ECO:0000256" key="7">
    <source>
        <dbReference type="ARBA" id="ARBA00022840"/>
    </source>
</evidence>
<dbReference type="OrthoDB" id="1223659at2"/>
<evidence type="ECO:0000256" key="4">
    <source>
        <dbReference type="ARBA" id="ARBA00022679"/>
    </source>
</evidence>
<keyword evidence="9" id="KW-0732">Signal</keyword>
<reference evidence="11 12" key="1">
    <citation type="submission" date="2016-10" db="EMBL/GenBank/DDBJ databases">
        <authorList>
            <person name="de Groot N.N."/>
        </authorList>
    </citation>
    <scope>NUCLEOTIDE SEQUENCE [LARGE SCALE GENOMIC DNA]</scope>
    <source>
        <strain evidence="11 12">DSM 27078</strain>
    </source>
</reference>
<dbReference type="Gene3D" id="3.30.565.10">
    <property type="entry name" value="Histidine kinase-like ATPase, C-terminal domain"/>
    <property type="match status" value="1"/>
</dbReference>
<dbReference type="RefSeq" id="WP_091464083.1">
    <property type="nucleotide sequence ID" value="NZ_FOEI01000001.1"/>
</dbReference>
<keyword evidence="8" id="KW-0812">Transmembrane</keyword>
<keyword evidence="4" id="KW-0808">Transferase</keyword>
<dbReference type="SUPFAM" id="SSF55874">
    <property type="entry name" value="ATPase domain of HSP90 chaperone/DNA topoisomerase II/histidine kinase"/>
    <property type="match status" value="1"/>
</dbReference>
<dbReference type="Pfam" id="PF07568">
    <property type="entry name" value="HisKA_2"/>
    <property type="match status" value="1"/>
</dbReference>
<evidence type="ECO:0000256" key="3">
    <source>
        <dbReference type="ARBA" id="ARBA00022553"/>
    </source>
</evidence>
<dbReference type="PANTHER" id="PTHR41523:SF8">
    <property type="entry name" value="ETHYLENE RESPONSE SENSOR PROTEIN"/>
    <property type="match status" value="1"/>
</dbReference>
<evidence type="ECO:0000313" key="11">
    <source>
        <dbReference type="EMBL" id="SEP55953.1"/>
    </source>
</evidence>
<dbReference type="STRING" id="1299341.SAMN05444005_101256"/>
<dbReference type="EC" id="2.7.13.3" evidence="2"/>
<comment type="catalytic activity">
    <reaction evidence="1">
        <text>ATP + protein L-histidine = ADP + protein N-phospho-L-histidine.</text>
        <dbReference type="EC" id="2.7.13.3"/>
    </reaction>
</comment>
<proteinExistence type="predicted"/>
<dbReference type="SUPFAM" id="SSF48452">
    <property type="entry name" value="TPR-like"/>
    <property type="match status" value="1"/>
</dbReference>
<protein>
    <recommendedName>
        <fullName evidence="2">histidine kinase</fullName>
        <ecNumber evidence="2">2.7.13.3</ecNumber>
    </recommendedName>
</protein>
<evidence type="ECO:0000313" key="12">
    <source>
        <dbReference type="Proteomes" id="UP000198648"/>
    </source>
</evidence>
<evidence type="ECO:0000256" key="9">
    <source>
        <dbReference type="SAM" id="SignalP"/>
    </source>
</evidence>
<keyword evidence="12" id="KW-1185">Reference proteome</keyword>
<dbReference type="InterPro" id="IPR011495">
    <property type="entry name" value="Sig_transdc_His_kin_sub2_dim/P"/>
</dbReference>
<keyword evidence="8" id="KW-1133">Transmembrane helix</keyword>
<keyword evidence="7" id="KW-0067">ATP-binding</keyword>
<evidence type="ECO:0000256" key="1">
    <source>
        <dbReference type="ARBA" id="ARBA00000085"/>
    </source>
</evidence>
<feature type="transmembrane region" description="Helical" evidence="8">
    <location>
        <begin position="332"/>
        <end position="352"/>
    </location>
</feature>
<keyword evidence="6 11" id="KW-0418">Kinase</keyword>
<evidence type="ECO:0000256" key="8">
    <source>
        <dbReference type="SAM" id="Phobius"/>
    </source>
</evidence>
<dbReference type="AlphaFoldDB" id="A0A1H8YV62"/>
<evidence type="ECO:0000259" key="10">
    <source>
        <dbReference type="Pfam" id="PF07568"/>
    </source>
</evidence>
<dbReference type="Proteomes" id="UP000198648">
    <property type="component" value="Unassembled WGS sequence"/>
</dbReference>
<dbReference type="InterPro" id="IPR011990">
    <property type="entry name" value="TPR-like_helical_dom_sf"/>
</dbReference>
<gene>
    <name evidence="11" type="ORF">SAMN05444005_101256</name>
</gene>
<evidence type="ECO:0000256" key="5">
    <source>
        <dbReference type="ARBA" id="ARBA00022741"/>
    </source>
</evidence>
<name>A0A1H8YV62_9FLAO</name>
<keyword evidence="5" id="KW-0547">Nucleotide-binding</keyword>
<dbReference type="GO" id="GO:0005524">
    <property type="term" value="F:ATP binding"/>
    <property type="evidence" value="ECO:0007669"/>
    <property type="project" value="UniProtKB-KW"/>
</dbReference>
<keyword evidence="8" id="KW-0472">Membrane</keyword>
<feature type="signal peptide" evidence="9">
    <location>
        <begin position="1"/>
        <end position="20"/>
    </location>
</feature>
<dbReference type="EMBL" id="FOEI01000001">
    <property type="protein sequence ID" value="SEP55953.1"/>
    <property type="molecule type" value="Genomic_DNA"/>
</dbReference>
<accession>A0A1H8YV62</accession>
<dbReference type="Gene3D" id="1.25.40.10">
    <property type="entry name" value="Tetratricopeptide repeat domain"/>
    <property type="match status" value="1"/>
</dbReference>
<feature type="chain" id="PRO_5011582696" description="histidine kinase" evidence="9">
    <location>
        <begin position="21"/>
        <end position="558"/>
    </location>
</feature>